<proteinExistence type="predicted"/>
<name>A0A2A5T7Q6_9GAMM</name>
<protein>
    <submittedName>
        <fullName evidence="1">Uncharacterized protein</fullName>
    </submittedName>
</protein>
<sequence length="44" mass="5239">MKKYVDKYRAGSLPARNQNRLKDKSNIKQICDIQRPMPKQFDKS</sequence>
<gene>
    <name evidence="1" type="ORF">BTN49_0172</name>
</gene>
<evidence type="ECO:0000313" key="1">
    <source>
        <dbReference type="EMBL" id="PCS24177.1"/>
    </source>
</evidence>
<dbReference type="AlphaFoldDB" id="A0A2A5T7Q6"/>
<accession>A0A2A5T7Q6</accession>
<keyword evidence="2" id="KW-1185">Reference proteome</keyword>
<organism evidence="1 2">
    <name type="scientific">Candidatus Enterovibrio escicola</name>
    <dbReference type="NCBI Taxonomy" id="1927127"/>
    <lineage>
        <taxon>Bacteria</taxon>
        <taxon>Pseudomonadati</taxon>
        <taxon>Pseudomonadota</taxon>
        <taxon>Gammaproteobacteria</taxon>
        <taxon>Vibrionales</taxon>
        <taxon>Vibrionaceae</taxon>
        <taxon>Enterovibrio</taxon>
    </lineage>
</organism>
<comment type="caution">
    <text evidence="1">The sequence shown here is derived from an EMBL/GenBank/DDBJ whole genome shotgun (WGS) entry which is preliminary data.</text>
</comment>
<reference evidence="2" key="1">
    <citation type="submission" date="2017-04" db="EMBL/GenBank/DDBJ databases">
        <title>Genome evolution of the luminous symbionts of deep sea anglerfish.</title>
        <authorList>
            <person name="Hendry T.A."/>
        </authorList>
    </citation>
    <scope>NUCLEOTIDE SEQUENCE [LARGE SCALE GENOMIC DNA]</scope>
</reference>
<dbReference type="Proteomes" id="UP000219020">
    <property type="component" value="Unassembled WGS sequence"/>
</dbReference>
<dbReference type="EMBL" id="NBYY01000003">
    <property type="protein sequence ID" value="PCS24177.1"/>
    <property type="molecule type" value="Genomic_DNA"/>
</dbReference>
<evidence type="ECO:0000313" key="2">
    <source>
        <dbReference type="Proteomes" id="UP000219020"/>
    </source>
</evidence>